<evidence type="ECO:0000313" key="1">
    <source>
        <dbReference type="EMBL" id="AEW87596.1"/>
    </source>
</evidence>
<accession>G9JMP9</accession>
<organism evidence="2 3">
    <name type="scientific">Macaca fuscata rhadinovirus</name>
    <dbReference type="NCBI Taxonomy" id="272551"/>
    <lineage>
        <taxon>Viruses</taxon>
        <taxon>Duplodnaviria</taxon>
        <taxon>Heunggongvirae</taxon>
        <taxon>Peploviricota</taxon>
        <taxon>Herviviricetes</taxon>
        <taxon>Herpesvirales</taxon>
        <taxon>Orthoherpesviridae</taxon>
        <taxon>Gammaherpesvirinae</taxon>
        <taxon>Rhadinovirus</taxon>
        <taxon>Rhadinovirus macacinegamma11</taxon>
        <taxon>macacine gammaherpesvirus 11</taxon>
    </lineage>
</organism>
<dbReference type="Proteomes" id="UP000124292">
    <property type="component" value="Genome"/>
</dbReference>
<dbReference type="EMBL" id="JN885136">
    <property type="protein sequence ID" value="AEW87596.1"/>
    <property type="molecule type" value="Genomic_DNA"/>
</dbReference>
<dbReference type="GeneID" id="3416432"/>
<sequence length="82" mass="9099">MGFSKPFMSSAFSSNSLWSLNRTRGGTRKTPWGGFNSWYAAKVDAITSIPYNINAESLHVYLSCRYLARSSADRINDRGGLS</sequence>
<evidence type="ECO:0000313" key="2">
    <source>
        <dbReference type="EMBL" id="AEW87766.1"/>
    </source>
</evidence>
<gene>
    <name evidence="2" type="ORF">JM71</name>
</gene>
<dbReference type="KEGG" id="vg:3416432"/>
<evidence type="ECO:0000313" key="3">
    <source>
        <dbReference type="Proteomes" id="UP000124292"/>
    </source>
</evidence>
<dbReference type="EMBL" id="JN885137">
    <property type="protein sequence ID" value="AEW87766.1"/>
    <property type="molecule type" value="Genomic_DNA"/>
</dbReference>
<dbReference type="RefSeq" id="YP_238374.1">
    <property type="nucleotide sequence ID" value="NC_007016.1"/>
</dbReference>
<reference evidence="3 4" key="1">
    <citation type="journal article" date="2013" name="J. Virol.">
        <title>Genomic characterization of Japanese macaque rhadinovirus, a novel herpesvirus isolated from a nonhuman primate with a spontaneous inflammatory demyelinating disease.</title>
        <authorList>
            <person name="Estep R.D."/>
            <person name="Hansen S.G."/>
            <person name="Rogers K.S."/>
            <person name="Axthelm M.K."/>
            <person name="Wong S.W."/>
        </authorList>
    </citation>
    <scope>NUCLEOTIDE SEQUENCE [LARGE SCALE GENOMIC DNA]</scope>
    <source>
        <strain evidence="2">12E2</strain>
        <strain evidence="1">3A1</strain>
    </source>
</reference>
<dbReference type="Proteomes" id="UP000133219">
    <property type="component" value="Segment"/>
</dbReference>
<evidence type="ECO:0000313" key="4">
    <source>
        <dbReference type="Proteomes" id="UP000133219"/>
    </source>
</evidence>
<proteinExistence type="predicted"/>
<name>G9JMP9_9GAMA</name>
<protein>
    <submittedName>
        <fullName evidence="2">JM71</fullName>
    </submittedName>
</protein>